<evidence type="ECO:0000256" key="3">
    <source>
        <dbReference type="ARBA" id="ARBA00004629"/>
    </source>
</evidence>
<keyword evidence="18" id="KW-1185">Reference proteome</keyword>
<evidence type="ECO:0000256" key="2">
    <source>
        <dbReference type="ARBA" id="ARBA00004186"/>
    </source>
</evidence>
<evidence type="ECO:0000256" key="14">
    <source>
        <dbReference type="ARBA" id="ARBA00023328"/>
    </source>
</evidence>
<evidence type="ECO:0000313" key="18">
    <source>
        <dbReference type="Proteomes" id="UP000790833"/>
    </source>
</evidence>
<dbReference type="RefSeq" id="XP_043048401.1">
    <property type="nucleotide sequence ID" value="XM_043192106.1"/>
</dbReference>
<evidence type="ECO:0000256" key="10">
    <source>
        <dbReference type="ARBA" id="ARBA00022829"/>
    </source>
</evidence>
<dbReference type="GeneID" id="66114682"/>
<sequence length="152" mass="17692">MSNLDNCTSRLRSCLNLLQTSNGTLENATEAVPGLSRMFYTRKIYGLVPELDVTDARESAIRLIEPQLKSRLVMIRKSLDKCRKRRDYLLGQRELIRGRLVGIPYTTLSDEQLSKLTTDDKKIERYKFLRNKRERLQYLLSLIERSNPEPAT</sequence>
<dbReference type="OrthoDB" id="3361333at2759"/>
<comment type="subcellular location">
    <subcellularLocation>
        <location evidence="3">Chromosome</location>
        <location evidence="3">Centromere</location>
        <location evidence="3">Kinetochore</location>
    </subcellularLocation>
    <subcellularLocation>
        <location evidence="2">Cytoplasm</location>
        <location evidence="2">Cytoskeleton</location>
        <location evidence="2">Spindle</location>
    </subcellularLocation>
    <subcellularLocation>
        <location evidence="1">Nucleus</location>
    </subcellularLocation>
</comment>
<reference evidence="17" key="1">
    <citation type="submission" date="2021-03" db="EMBL/GenBank/DDBJ databases">
        <authorList>
            <person name="Palmer J.M."/>
        </authorList>
    </citation>
    <scope>NUCLEOTIDE SEQUENCE</scope>
    <source>
        <strain evidence="17">ARV_011</strain>
    </source>
</reference>
<evidence type="ECO:0000256" key="5">
    <source>
        <dbReference type="ARBA" id="ARBA00016329"/>
    </source>
</evidence>
<dbReference type="Proteomes" id="UP000790833">
    <property type="component" value="Unassembled WGS sequence"/>
</dbReference>
<dbReference type="GO" id="GO:0008608">
    <property type="term" value="P:attachment of spindle microtubules to kinetochore"/>
    <property type="evidence" value="ECO:0007669"/>
    <property type="project" value="InterPro"/>
</dbReference>
<keyword evidence="9" id="KW-0498">Mitosis</keyword>
<comment type="similarity">
    <text evidence="4">Belongs to the DASH complex SPC19 family.</text>
</comment>
<evidence type="ECO:0000256" key="13">
    <source>
        <dbReference type="ARBA" id="ARBA00023242"/>
    </source>
</evidence>
<keyword evidence="11" id="KW-0995">Kinetochore</keyword>
<keyword evidence="12" id="KW-0206">Cytoskeleton</keyword>
<keyword evidence="9" id="KW-0131">Cell cycle</keyword>
<dbReference type="Pfam" id="PF08287">
    <property type="entry name" value="DASH_Spc19"/>
    <property type="match status" value="1"/>
</dbReference>
<name>A0A9P8AHJ8_9ASCO</name>
<keyword evidence="13" id="KW-0539">Nucleus</keyword>
<evidence type="ECO:0000256" key="9">
    <source>
        <dbReference type="ARBA" id="ARBA00022776"/>
    </source>
</evidence>
<keyword evidence="10" id="KW-0159">Chromosome partition</keyword>
<evidence type="ECO:0000256" key="7">
    <source>
        <dbReference type="ARBA" id="ARBA00022490"/>
    </source>
</evidence>
<evidence type="ECO:0000256" key="8">
    <source>
        <dbReference type="ARBA" id="ARBA00022701"/>
    </source>
</evidence>
<evidence type="ECO:0000256" key="16">
    <source>
        <dbReference type="ARBA" id="ARBA00046633"/>
    </source>
</evidence>
<dbReference type="EMBL" id="JAHMUF010000015">
    <property type="protein sequence ID" value="KAG7192851.1"/>
    <property type="molecule type" value="Genomic_DNA"/>
</dbReference>
<keyword evidence="9" id="KW-0132">Cell division</keyword>
<accession>A0A9P8AHJ8</accession>
<dbReference type="InterPro" id="IPR013251">
    <property type="entry name" value="DASH_Spc19"/>
</dbReference>
<keyword evidence="8" id="KW-0493">Microtubule</keyword>
<gene>
    <name evidence="17" type="ORF">KQ657_001308</name>
</gene>
<dbReference type="PANTHER" id="PTHR28262">
    <property type="entry name" value="DASH COMPLEX SUBUNIT SPC19"/>
    <property type="match status" value="1"/>
</dbReference>
<comment type="caution">
    <text evidence="17">The sequence shown here is derived from an EMBL/GenBank/DDBJ whole genome shotgun (WGS) entry which is preliminary data.</text>
</comment>
<dbReference type="GO" id="GO:0005876">
    <property type="term" value="C:spindle microtubule"/>
    <property type="evidence" value="ECO:0007669"/>
    <property type="project" value="InterPro"/>
</dbReference>
<keyword evidence="7" id="KW-0963">Cytoplasm</keyword>
<keyword evidence="6" id="KW-0158">Chromosome</keyword>
<evidence type="ECO:0000256" key="6">
    <source>
        <dbReference type="ARBA" id="ARBA00022454"/>
    </source>
</evidence>
<dbReference type="PANTHER" id="PTHR28262:SF1">
    <property type="entry name" value="DASH COMPLEX SUBUNIT SPC19"/>
    <property type="match status" value="1"/>
</dbReference>
<evidence type="ECO:0000256" key="15">
    <source>
        <dbReference type="ARBA" id="ARBA00032583"/>
    </source>
</evidence>
<protein>
    <recommendedName>
        <fullName evidence="5">DASH complex subunit SPC19</fullName>
    </recommendedName>
    <alternativeName>
        <fullName evidence="15">Outer kinetochore protein SPC19</fullName>
    </alternativeName>
</protein>
<evidence type="ECO:0000256" key="4">
    <source>
        <dbReference type="ARBA" id="ARBA00008952"/>
    </source>
</evidence>
<evidence type="ECO:0000256" key="11">
    <source>
        <dbReference type="ARBA" id="ARBA00022838"/>
    </source>
</evidence>
<dbReference type="GO" id="GO:0042729">
    <property type="term" value="C:DASH complex"/>
    <property type="evidence" value="ECO:0007669"/>
    <property type="project" value="InterPro"/>
</dbReference>
<proteinExistence type="inferred from homology"/>
<evidence type="ECO:0000256" key="1">
    <source>
        <dbReference type="ARBA" id="ARBA00004123"/>
    </source>
</evidence>
<evidence type="ECO:0000313" key="17">
    <source>
        <dbReference type="EMBL" id="KAG7192851.1"/>
    </source>
</evidence>
<comment type="subunit">
    <text evidence="16">Component of the DASH complex consisting of ASK1, DAD1, DAD2, DAD3, DAD4, DAM1, DUO1, HSK3, SPC19 and SPC34, with a stoichiometry of one copy of each subunit per complex. Multiple DASH complexes oligomerize to form a ring that encircles spindle microtubules and organizes the rod-like NDC80 complexes of the outer kinetochore. DASH complex oligomerization strengthens microtubule attachments. On cytoplasmic microtubules, DASH complexes appear to form patches instead of rings.</text>
</comment>
<evidence type="ECO:0000256" key="12">
    <source>
        <dbReference type="ARBA" id="ARBA00023212"/>
    </source>
</evidence>
<dbReference type="AlphaFoldDB" id="A0A9P8AHJ8"/>
<keyword evidence="14" id="KW-0137">Centromere</keyword>
<organism evidence="17 18">
    <name type="scientific">Scheffersomyces spartinae</name>
    <dbReference type="NCBI Taxonomy" id="45513"/>
    <lineage>
        <taxon>Eukaryota</taxon>
        <taxon>Fungi</taxon>
        <taxon>Dikarya</taxon>
        <taxon>Ascomycota</taxon>
        <taxon>Saccharomycotina</taxon>
        <taxon>Pichiomycetes</taxon>
        <taxon>Debaryomycetaceae</taxon>
        <taxon>Scheffersomyces</taxon>
    </lineage>
</organism>